<evidence type="ECO:0000256" key="1">
    <source>
        <dbReference type="SAM" id="MobiDB-lite"/>
    </source>
</evidence>
<organism evidence="2">
    <name type="scientific">Paramoeba aestuarina</name>
    <dbReference type="NCBI Taxonomy" id="180227"/>
    <lineage>
        <taxon>Eukaryota</taxon>
        <taxon>Amoebozoa</taxon>
        <taxon>Discosea</taxon>
        <taxon>Flabellinia</taxon>
        <taxon>Dactylopodida</taxon>
        <taxon>Paramoebidae</taxon>
        <taxon>Paramoeba</taxon>
    </lineage>
</organism>
<sequence length="190" mass="22625">MMYLNEKPAMCEDKINFAKFQALTKSVCILLQPSLIPPPETKKTSTEIRGFILKHSPVLSVDDLFEWSKKVEPRNMAAVLGEILTRELSLKHEITQRANMVEKLEKEKDEVAQQLKKLEERMNELQKKGDEGSEEREEKKQRERKRGEGKEKEEEVKRREEEVKRTEEEVERREEKETQKKEIMRREKEN</sequence>
<dbReference type="EMBL" id="HBKR01023484">
    <property type="protein sequence ID" value="CAE2314521.1"/>
    <property type="molecule type" value="Transcribed_RNA"/>
</dbReference>
<evidence type="ECO:0000313" key="2">
    <source>
        <dbReference type="EMBL" id="CAE2314521.1"/>
    </source>
</evidence>
<proteinExistence type="predicted"/>
<accession>A0A7S4L448</accession>
<name>A0A7S4L448_9EUKA</name>
<reference evidence="2" key="1">
    <citation type="submission" date="2021-01" db="EMBL/GenBank/DDBJ databases">
        <authorList>
            <person name="Corre E."/>
            <person name="Pelletier E."/>
            <person name="Niang G."/>
            <person name="Scheremetjew M."/>
            <person name="Finn R."/>
            <person name="Kale V."/>
            <person name="Holt S."/>
            <person name="Cochrane G."/>
            <person name="Meng A."/>
            <person name="Brown T."/>
            <person name="Cohen L."/>
        </authorList>
    </citation>
    <scope>NUCLEOTIDE SEQUENCE</scope>
    <source>
        <strain evidence="2">SoJaBio B1-5/56/2</strain>
    </source>
</reference>
<protein>
    <submittedName>
        <fullName evidence="2">Uncharacterized protein</fullName>
    </submittedName>
</protein>
<feature type="region of interest" description="Disordered" evidence="1">
    <location>
        <begin position="121"/>
        <end position="190"/>
    </location>
</feature>
<dbReference type="AlphaFoldDB" id="A0A7S4L448"/>
<gene>
    <name evidence="2" type="ORF">NAES01612_LOCUS15393</name>
</gene>